<evidence type="ECO:0000313" key="5">
    <source>
        <dbReference type="Proteomes" id="UP000320623"/>
    </source>
</evidence>
<feature type="transmembrane region" description="Helical" evidence="3">
    <location>
        <begin position="24"/>
        <end position="45"/>
    </location>
</feature>
<feature type="transmembrane region" description="Helical" evidence="3">
    <location>
        <begin position="158"/>
        <end position="179"/>
    </location>
</feature>
<feature type="coiled-coil region" evidence="1">
    <location>
        <begin position="543"/>
        <end position="606"/>
    </location>
</feature>
<proteinExistence type="predicted"/>
<keyword evidence="3" id="KW-1133">Transmembrane helix</keyword>
<sequence length="1125" mass="130914">MREIYLQIEEKLKRLRRGLEFETFKFRFSIWVLFALFVLVVVGIFEMRIYFASPTRALIFFVVVGALILSFSIYVLPSLLKFLGIVRSRSYFELADEVGRKYPQVGDKLLDALQIYEQRFNRSAYYSDELIESAFVQLGKEVLRYDWDNVDSSVSRKILGVSVSLLFVFVVALILSPGFRSSYVRILNYNYNFIKPSDYFIRVEPGDTVVAKGSNVKIRIYVKPQRQGIIEPSEIEIWTTQPGVKEFEVKKIKRSGGGWFENEILNLRASLEYFVRFKDIKSEKFKIDVIDRPIVKLLKVKLVYPEYTGFEPQYLDDNSGDITAIVGTVANFEILANKDLDSAKIVFDDDSSSVALEISGERANGKVKLMRNSNYHIELLSKDGLRSEQPVEYRINVIPDEHPKIEILKPERSVDIGRDMSLLVNAKIGDDFGFTKLRLAYRLSFSRYIKPREEFNYVEIPLDKRLKEQEIHYVWDLSELELSPDDVVSYYLEVFDNDMVSGPKSARTEIYTVRFPSLYEILAQVEQMQGEIYQQMSDIFEMAKKLRKEMDEIDRDLKRGNIKGDWQRQQKIQNIAKKYDELRNRIKETSQKLQELVQKMEENRLLSPETLEKYLELQKLLNQLDIPELKELMKRFEQALQNIDPDMLRQALERFQFSEESFRRSIERTLNLLRRIQIEQKLSEVLKQVEQAIDKQEDLRKKTAQVNPEDKGKLKELSDEQRSLKDDIRQIEESLEEIKERMKEFSDEMPVDSLNKILNELRDKKMDEGFDKIGDRLALGDLGVAMQMQFEVSQDLMQMQSELQSLQQQLMQNQQRQIISQMQKVQQDLLNLSKGQEEVKQETMTSAQGSSKLRDLARQQMDLLSGLNSVANSLIELSQKTFAITPDMGREIGSALINMHRSVESLSARDNSSALRFQTEAMSSLNRAVIQLGNAMQALMQGGAGGGLQFLLQQLNQLAMQQLGLNQATQELMQQLSLQQQAEMARLAAQQELIRKSLQELMKEAEISGNRGRILGDLNKIAEEMKEVVSDLESNNLTEETIRKQDRILSRLLDAQRSIHERDFEKRRESRPGQNIVRESPSELNLQEERDKIFQELLKSVRENYHRDYEALIRKYIELLRSLQK</sequence>
<feature type="coiled-coil region" evidence="1">
    <location>
        <begin position="984"/>
        <end position="1035"/>
    </location>
</feature>
<protein>
    <submittedName>
        <fullName evidence="4">Uncharacterized protein</fullName>
    </submittedName>
</protein>
<dbReference type="AlphaFoldDB" id="A0A0S4MWC4"/>
<dbReference type="OrthoDB" id="9812498at2"/>
<dbReference type="STRING" id="1643428.GCA_001442855_00410"/>
<accession>A0A0S4MWC4</accession>
<dbReference type="RefSeq" id="WP_140944221.1">
    <property type="nucleotide sequence ID" value="NZ_FAOO01000002.1"/>
</dbReference>
<feature type="transmembrane region" description="Helical" evidence="3">
    <location>
        <begin position="57"/>
        <end position="80"/>
    </location>
</feature>
<keyword evidence="3" id="KW-0472">Membrane</keyword>
<dbReference type="Proteomes" id="UP000320623">
    <property type="component" value="Unassembled WGS sequence"/>
</dbReference>
<reference evidence="5" key="1">
    <citation type="submission" date="2015-11" db="EMBL/GenBank/DDBJ databases">
        <authorList>
            <person name="Varghese N."/>
        </authorList>
    </citation>
    <scope>NUCLEOTIDE SEQUENCE [LARGE SCALE GENOMIC DNA]</scope>
</reference>
<evidence type="ECO:0000256" key="3">
    <source>
        <dbReference type="SAM" id="Phobius"/>
    </source>
</evidence>
<gene>
    <name evidence="4" type="ORF">JGI1_00423</name>
</gene>
<feature type="coiled-coil region" evidence="1">
    <location>
        <begin position="796"/>
        <end position="842"/>
    </location>
</feature>
<keyword evidence="1" id="KW-0175">Coiled coil</keyword>
<organism evidence="4 5">
    <name type="scientific">Candidatus Thermokryptus mobilis</name>
    <dbReference type="NCBI Taxonomy" id="1643428"/>
    <lineage>
        <taxon>Bacteria</taxon>
        <taxon>Pseudomonadati</taxon>
        <taxon>Candidatus Kryptoniota</taxon>
        <taxon>Candidatus Thermokryptus</taxon>
    </lineage>
</organism>
<name>A0A0S4MWC4_9BACT</name>
<dbReference type="EMBL" id="FAOO01000002">
    <property type="protein sequence ID" value="CUU02113.1"/>
    <property type="molecule type" value="Genomic_DNA"/>
</dbReference>
<evidence type="ECO:0000256" key="1">
    <source>
        <dbReference type="SAM" id="Coils"/>
    </source>
</evidence>
<keyword evidence="5" id="KW-1185">Reference proteome</keyword>
<feature type="compositionally biased region" description="Basic and acidic residues" evidence="2">
    <location>
        <begin position="708"/>
        <end position="721"/>
    </location>
</feature>
<keyword evidence="3" id="KW-0812">Transmembrane</keyword>
<evidence type="ECO:0000313" key="4">
    <source>
        <dbReference type="EMBL" id="CUU02113.1"/>
    </source>
</evidence>
<feature type="region of interest" description="Disordered" evidence="2">
    <location>
        <begin position="701"/>
        <end position="721"/>
    </location>
</feature>
<evidence type="ECO:0000256" key="2">
    <source>
        <dbReference type="SAM" id="MobiDB-lite"/>
    </source>
</evidence>